<reference evidence="4" key="1">
    <citation type="submission" date="2020-12" db="EMBL/GenBank/DDBJ databases">
        <title>Oil enriched cultivation method for isolating marine PHA-producing bacteria.</title>
        <authorList>
            <person name="Zheng W."/>
            <person name="Yu S."/>
            <person name="Huang Y."/>
        </authorList>
    </citation>
    <scope>NUCLEOTIDE SEQUENCE</scope>
    <source>
        <strain evidence="4">SY-2-12</strain>
    </source>
</reference>
<dbReference type="Pfam" id="PF11954">
    <property type="entry name" value="DUF3471"/>
    <property type="match status" value="1"/>
</dbReference>
<proteinExistence type="predicted"/>
<dbReference type="EMBL" id="JAEKJZ010000003">
    <property type="protein sequence ID" value="MBN9671886.1"/>
    <property type="molecule type" value="Genomic_DNA"/>
</dbReference>
<evidence type="ECO:0000256" key="1">
    <source>
        <dbReference type="SAM" id="SignalP"/>
    </source>
</evidence>
<keyword evidence="4" id="KW-0378">Hydrolase</keyword>
<dbReference type="InterPro" id="IPR012338">
    <property type="entry name" value="Beta-lactam/transpept-like"/>
</dbReference>
<feature type="chain" id="PRO_5037620613" evidence="1">
    <location>
        <begin position="29"/>
        <end position="526"/>
    </location>
</feature>
<keyword evidence="1" id="KW-0732">Signal</keyword>
<evidence type="ECO:0000313" key="4">
    <source>
        <dbReference type="EMBL" id="MBN9671886.1"/>
    </source>
</evidence>
<feature type="domain" description="Peptidase S12 Pab87-related C-terminal" evidence="3">
    <location>
        <begin position="425"/>
        <end position="513"/>
    </location>
</feature>
<dbReference type="InterPro" id="IPR001466">
    <property type="entry name" value="Beta-lactam-related"/>
</dbReference>
<accession>A0A939EFQ7</accession>
<dbReference type="GO" id="GO:0016787">
    <property type="term" value="F:hydrolase activity"/>
    <property type="evidence" value="ECO:0007669"/>
    <property type="project" value="UniProtKB-KW"/>
</dbReference>
<dbReference type="PANTHER" id="PTHR46825:SF15">
    <property type="entry name" value="BETA-LACTAMASE-RELATED DOMAIN-CONTAINING PROTEIN"/>
    <property type="match status" value="1"/>
</dbReference>
<evidence type="ECO:0000259" key="2">
    <source>
        <dbReference type="Pfam" id="PF00144"/>
    </source>
</evidence>
<dbReference type="InterPro" id="IPR050491">
    <property type="entry name" value="AmpC-like"/>
</dbReference>
<dbReference type="RefSeq" id="WP_207141737.1">
    <property type="nucleotide sequence ID" value="NZ_JAEKJZ010000003.1"/>
</dbReference>
<dbReference type="PANTHER" id="PTHR46825">
    <property type="entry name" value="D-ALANYL-D-ALANINE-CARBOXYPEPTIDASE/ENDOPEPTIDASE AMPH"/>
    <property type="match status" value="1"/>
</dbReference>
<dbReference type="Proteomes" id="UP000664096">
    <property type="component" value="Unassembled WGS sequence"/>
</dbReference>
<organism evidence="4 5">
    <name type="scientific">Roseibium aggregatum</name>
    <dbReference type="NCBI Taxonomy" id="187304"/>
    <lineage>
        <taxon>Bacteria</taxon>
        <taxon>Pseudomonadati</taxon>
        <taxon>Pseudomonadota</taxon>
        <taxon>Alphaproteobacteria</taxon>
        <taxon>Hyphomicrobiales</taxon>
        <taxon>Stappiaceae</taxon>
        <taxon>Roseibium</taxon>
    </lineage>
</organism>
<protein>
    <submittedName>
        <fullName evidence="4">Serine hydrolase</fullName>
    </submittedName>
</protein>
<dbReference type="AlphaFoldDB" id="A0A939EFQ7"/>
<dbReference type="InterPro" id="IPR021860">
    <property type="entry name" value="Peptidase_S12_Pab87-rel_C"/>
</dbReference>
<dbReference type="Pfam" id="PF00144">
    <property type="entry name" value="Beta-lactamase"/>
    <property type="match status" value="1"/>
</dbReference>
<evidence type="ECO:0000313" key="5">
    <source>
        <dbReference type="Proteomes" id="UP000664096"/>
    </source>
</evidence>
<evidence type="ECO:0000259" key="3">
    <source>
        <dbReference type="Pfam" id="PF11954"/>
    </source>
</evidence>
<sequence length="526" mass="56332">MPHAPFSRRLFLGTTVSTLALIPFNGLAQTLSPSQTPGVDVPPGQIDESVKKLDGIVERVMRESGVPGIAVAVVHKGKTVFAKGFGTRRAGMDEAITPDTVFQLASLSKSVGSTVVASQVGQGVVSWQSRMRDLLPWFTLSDPDRSEMLTIGDLYSHRSGLPPHAGDDLEDLGFGRQTVLERMRLLPLTAFRTSYAYTNFGLTAAAEAVAQTVGQDWATLSEEALYRPLGMKNTSSRFKDYLAAGNRAIPHSRNLKGDYEPLFQRDPDAQSPAGGVSSTVNDLAIWMKMVLAMGSYEGREVIAPAALLPALSPQAFSDQPRTPDSRPGFYGFGFNVGTEPSGRVKLSHSGAFIMGAGTCFSLIPSLDLGIAVLTNAAPIGAAESIAASFTDLAQLGHETRDWYQGYSSRFEGFYEKRGRTVGQTPPAAAVPPPPSDRCTGSYANPYFGTVEVKEDNGGLVLVAGPKPMLFPLKAWDGSVMVFDFATENAPLGSRSTVTFGSTEDGAAKSLEVELFMEKGPSRFERV</sequence>
<feature type="domain" description="Beta-lactamase-related" evidence="2">
    <location>
        <begin position="53"/>
        <end position="379"/>
    </location>
</feature>
<dbReference type="Gene3D" id="3.40.710.10">
    <property type="entry name" value="DD-peptidase/beta-lactamase superfamily"/>
    <property type="match status" value="1"/>
</dbReference>
<feature type="signal peptide" evidence="1">
    <location>
        <begin position="1"/>
        <end position="28"/>
    </location>
</feature>
<name>A0A939EFQ7_9HYPH</name>
<gene>
    <name evidence="4" type="ORF">JF539_16165</name>
</gene>
<comment type="caution">
    <text evidence="4">The sequence shown here is derived from an EMBL/GenBank/DDBJ whole genome shotgun (WGS) entry which is preliminary data.</text>
</comment>
<dbReference type="SUPFAM" id="SSF56601">
    <property type="entry name" value="beta-lactamase/transpeptidase-like"/>
    <property type="match status" value="1"/>
</dbReference>
<dbReference type="Gene3D" id="2.40.128.600">
    <property type="match status" value="1"/>
</dbReference>